<evidence type="ECO:0000313" key="3">
    <source>
        <dbReference type="EMBL" id="ASC73216.1"/>
    </source>
</evidence>
<feature type="domain" description="ATP-grasp" evidence="2">
    <location>
        <begin position="121"/>
        <end position="325"/>
    </location>
</feature>
<dbReference type="EMBL" id="CP021983">
    <property type="protein sequence ID" value="ASC73216.1"/>
    <property type="molecule type" value="Genomic_DNA"/>
</dbReference>
<dbReference type="KEGG" id="hhg:XM38_041780"/>
<keyword evidence="1" id="KW-0067">ATP-binding</keyword>
<dbReference type="GO" id="GO:0005524">
    <property type="term" value="F:ATP binding"/>
    <property type="evidence" value="ECO:0007669"/>
    <property type="project" value="UniProtKB-UniRule"/>
</dbReference>
<dbReference type="InterPro" id="IPR013815">
    <property type="entry name" value="ATP_grasp_subdomain_1"/>
</dbReference>
<accession>A0A1Z3HSG8</accession>
<protein>
    <recommendedName>
        <fullName evidence="2">ATP-grasp domain-containing protein</fullName>
    </recommendedName>
</protein>
<dbReference type="InterPro" id="IPR011761">
    <property type="entry name" value="ATP-grasp"/>
</dbReference>
<dbReference type="RefSeq" id="WP_088430834.1">
    <property type="nucleotide sequence ID" value="NZ_CP021983.2"/>
</dbReference>
<dbReference type="Gene3D" id="3.30.1490.20">
    <property type="entry name" value="ATP-grasp fold, A domain"/>
    <property type="match status" value="1"/>
</dbReference>
<evidence type="ECO:0000313" key="4">
    <source>
        <dbReference type="Proteomes" id="UP000191901"/>
    </source>
</evidence>
<dbReference type="OrthoDB" id="5762792at2"/>
<reference evidence="3 4" key="1">
    <citation type="journal article" date="2016" name="Biochim. Biophys. Acta">
        <title>Characterization of red-shifted phycobilisomes isolated from the chlorophyll f-containing cyanobacterium Halomicronema hongdechloris.</title>
        <authorList>
            <person name="Li Y."/>
            <person name="Lin Y."/>
            <person name="Garvey C.J."/>
            <person name="Birch D."/>
            <person name="Corkery R.W."/>
            <person name="Loughlin P.C."/>
            <person name="Scheer H."/>
            <person name="Willows R.D."/>
            <person name="Chen M."/>
        </authorList>
    </citation>
    <scope>NUCLEOTIDE SEQUENCE [LARGE SCALE GENOMIC DNA]</scope>
    <source>
        <strain evidence="3 4">C2206</strain>
    </source>
</reference>
<dbReference type="Proteomes" id="UP000191901">
    <property type="component" value="Chromosome"/>
</dbReference>
<keyword evidence="1" id="KW-0547">Nucleotide-binding</keyword>
<dbReference type="STRING" id="1641165.XM38_27825"/>
<evidence type="ECO:0000259" key="2">
    <source>
        <dbReference type="PROSITE" id="PS50975"/>
    </source>
</evidence>
<dbReference type="Gene3D" id="3.30.470.20">
    <property type="entry name" value="ATP-grasp fold, B domain"/>
    <property type="match status" value="1"/>
</dbReference>
<name>A0A1Z3HSG8_9CYAN</name>
<sequence length="366" mass="40944">MKIFNHDITLSTHDQEAGTHLYSGRALGLTNPGDKIQMHPDLTADWDAIVAHYEQVGLAHTHDVIWDVDITQMSQHPDHDICVYFFGDAVNRHDTHRQFFRQWNPRWCQVVDFINSKNNFIYLAEELNIPVPKTLRFEHVAAARACDTLPLPCYVKPAVSDHGFGIRRCPDEQALDQAFEHLVDDEPLQIQAEVPTSTFLNLQYQVTPAGVTPLLASEQILDGCVHGGNRYPTDYDPWEKIAPFAEWMGEHGMKGIFAVDVAVVPEAGGIQYLAIECNPRFNGSSYPTLVAQKLRIPRWSSATYKTPPRALREVDLTDLAFEPATGKGVILINWGTIQAGKLCVLLAGSPEEQAEVGQELQARLQA</sequence>
<organism evidence="3 4">
    <name type="scientific">Halomicronema hongdechloris C2206</name>
    <dbReference type="NCBI Taxonomy" id="1641165"/>
    <lineage>
        <taxon>Bacteria</taxon>
        <taxon>Bacillati</taxon>
        <taxon>Cyanobacteriota</taxon>
        <taxon>Cyanophyceae</taxon>
        <taxon>Nodosilineales</taxon>
        <taxon>Nodosilineaceae</taxon>
        <taxon>Halomicronema</taxon>
    </lineage>
</organism>
<proteinExistence type="predicted"/>
<evidence type="ECO:0000256" key="1">
    <source>
        <dbReference type="PROSITE-ProRule" id="PRU00409"/>
    </source>
</evidence>
<dbReference type="AlphaFoldDB" id="A0A1Z3HSG8"/>
<dbReference type="GO" id="GO:0046872">
    <property type="term" value="F:metal ion binding"/>
    <property type="evidence" value="ECO:0007669"/>
    <property type="project" value="InterPro"/>
</dbReference>
<keyword evidence="4" id="KW-1185">Reference proteome</keyword>
<dbReference type="PROSITE" id="PS50975">
    <property type="entry name" value="ATP_GRASP"/>
    <property type="match status" value="1"/>
</dbReference>
<dbReference type="SUPFAM" id="SSF56059">
    <property type="entry name" value="Glutathione synthetase ATP-binding domain-like"/>
    <property type="match status" value="1"/>
</dbReference>
<gene>
    <name evidence="3" type="ORF">XM38_041780</name>
</gene>